<dbReference type="SUPFAM" id="SSF51905">
    <property type="entry name" value="FAD/NAD(P)-binding domain"/>
    <property type="match status" value="1"/>
</dbReference>
<comment type="cofactor">
    <cofactor evidence="8">
        <name>FAD</name>
        <dbReference type="ChEBI" id="CHEBI:57692"/>
    </cofactor>
    <text evidence="8">Binds 1 FAD per subunit.</text>
</comment>
<organism evidence="10 11">
    <name type="scientific">Romboutsia weinsteinii</name>
    <dbReference type="NCBI Taxonomy" id="2020949"/>
    <lineage>
        <taxon>Bacteria</taxon>
        <taxon>Bacillati</taxon>
        <taxon>Bacillota</taxon>
        <taxon>Clostridia</taxon>
        <taxon>Peptostreptococcales</taxon>
        <taxon>Peptostreptococcaceae</taxon>
        <taxon>Romboutsia</taxon>
    </lineage>
</organism>
<dbReference type="GO" id="GO:0004791">
    <property type="term" value="F:thioredoxin-disulfide reductase (NADPH) activity"/>
    <property type="evidence" value="ECO:0007669"/>
    <property type="project" value="UniProtKB-UniRule"/>
</dbReference>
<evidence type="ECO:0000256" key="1">
    <source>
        <dbReference type="ARBA" id="ARBA00009333"/>
    </source>
</evidence>
<comment type="catalytic activity">
    <reaction evidence="7">
        <text>[thioredoxin]-dithiol + NADP(+) = [thioredoxin]-disulfide + NADPH + H(+)</text>
        <dbReference type="Rhea" id="RHEA:20345"/>
        <dbReference type="Rhea" id="RHEA-COMP:10698"/>
        <dbReference type="Rhea" id="RHEA-COMP:10700"/>
        <dbReference type="ChEBI" id="CHEBI:15378"/>
        <dbReference type="ChEBI" id="CHEBI:29950"/>
        <dbReference type="ChEBI" id="CHEBI:50058"/>
        <dbReference type="ChEBI" id="CHEBI:57783"/>
        <dbReference type="ChEBI" id="CHEBI:58349"/>
        <dbReference type="EC" id="1.8.1.9"/>
    </reaction>
</comment>
<comment type="subunit">
    <text evidence="7">Homodimer.</text>
</comment>
<dbReference type="OrthoDB" id="9806179at2"/>
<sequence>MENVYDLVIIGCGPAGLSAGLYGARAKLKTLILEKSKTGGQIVTTHEIANYPGSVPNASGPSLIARMVEQCKEFGAEMAKDNIVDVDFEGDIKVLKGEKNEYKAKAVIIATGATPKKIGCPGEKELTGKGVSYCATCDADFFEDFEVFVVGGGDSALEEGMYLTKFARKVTIVHRRDAFRCAKSVEEKARANSKIEFLLDTVIEEIKGDGILESVVFKNTKTGETHEYFADEEDGTMGVFVFVGLDSQTKLFEGKVEMDEKGYIITDADMKTNVEGVFAAGDCRVKTLRQVVTATNDGAIATIVAEKYIEKKFSQEQEEVTM</sequence>
<evidence type="ECO:0000259" key="9">
    <source>
        <dbReference type="Pfam" id="PF07992"/>
    </source>
</evidence>
<evidence type="ECO:0000256" key="6">
    <source>
        <dbReference type="ARBA" id="ARBA00023284"/>
    </source>
</evidence>
<keyword evidence="11" id="KW-1185">Reference proteome</keyword>
<dbReference type="GO" id="GO:0005737">
    <property type="term" value="C:cytoplasm"/>
    <property type="evidence" value="ECO:0007669"/>
    <property type="project" value="InterPro"/>
</dbReference>
<dbReference type="InterPro" id="IPR050097">
    <property type="entry name" value="Ferredoxin-NADP_redctase_2"/>
</dbReference>
<dbReference type="EMBL" id="NOJY02000053">
    <property type="protein sequence ID" value="RDY25697.1"/>
    <property type="molecule type" value="Genomic_DNA"/>
</dbReference>
<dbReference type="PRINTS" id="PR00368">
    <property type="entry name" value="FADPNR"/>
</dbReference>
<dbReference type="EC" id="1.8.1.9" evidence="7"/>
<reference evidence="10 11" key="1">
    <citation type="journal article" date="2017" name="Genome Announc.">
        <title>Draft Genome Sequence of Romboutsia weinsteinii sp. nov. Strain CCRI-19649(T) Isolated from Surface Water.</title>
        <authorList>
            <person name="Maheux A.F."/>
            <person name="Boudreau D.K."/>
            <person name="Berube E."/>
            <person name="Boissinot M."/>
            <person name="Cantin P."/>
            <person name="Raymond F."/>
            <person name="Corbeil J."/>
            <person name="Omar R.F."/>
            <person name="Bergeron M.G."/>
        </authorList>
    </citation>
    <scope>NUCLEOTIDE SEQUENCE [LARGE SCALE GENOMIC DNA]</scope>
    <source>
        <strain evidence="10 11">CCRI-19649</strain>
    </source>
</reference>
<comment type="similarity">
    <text evidence="1 7">Belongs to the class-II pyridine nucleotide-disulfide oxidoreductase family.</text>
</comment>
<protein>
    <recommendedName>
        <fullName evidence="7">Thioredoxin reductase</fullName>
        <ecNumber evidence="7">1.8.1.9</ecNumber>
    </recommendedName>
</protein>
<keyword evidence="5" id="KW-1015">Disulfide bond</keyword>
<keyword evidence="4 7" id="KW-0560">Oxidoreductase</keyword>
<dbReference type="NCBIfam" id="TIGR01292">
    <property type="entry name" value="TRX_reduct"/>
    <property type="match status" value="1"/>
</dbReference>
<evidence type="ECO:0000256" key="7">
    <source>
        <dbReference type="RuleBase" id="RU003880"/>
    </source>
</evidence>
<dbReference type="AlphaFoldDB" id="A0A371IYY8"/>
<evidence type="ECO:0000313" key="11">
    <source>
        <dbReference type="Proteomes" id="UP000215694"/>
    </source>
</evidence>
<evidence type="ECO:0000256" key="5">
    <source>
        <dbReference type="ARBA" id="ARBA00023157"/>
    </source>
</evidence>
<comment type="caution">
    <text evidence="10">The sequence shown here is derived from an EMBL/GenBank/DDBJ whole genome shotgun (WGS) entry which is preliminary data.</text>
</comment>
<dbReference type="RefSeq" id="WP_094369328.1">
    <property type="nucleotide sequence ID" value="NZ_NOJY02000053.1"/>
</dbReference>
<dbReference type="PROSITE" id="PS00573">
    <property type="entry name" value="PYRIDINE_REDOX_2"/>
    <property type="match status" value="1"/>
</dbReference>
<dbReference type="Pfam" id="PF07992">
    <property type="entry name" value="Pyr_redox_2"/>
    <property type="match status" value="1"/>
</dbReference>
<name>A0A371IYY8_9FIRM</name>
<keyword evidence="3 7" id="KW-0274">FAD</keyword>
<evidence type="ECO:0000313" key="10">
    <source>
        <dbReference type="EMBL" id="RDY25697.1"/>
    </source>
</evidence>
<dbReference type="InterPro" id="IPR008255">
    <property type="entry name" value="Pyr_nucl-diS_OxRdtase_2_AS"/>
</dbReference>
<keyword evidence="6 7" id="KW-0676">Redox-active center</keyword>
<gene>
    <name evidence="10" type="primary">trxB</name>
    <name evidence="10" type="ORF">CHL78_016955</name>
</gene>
<dbReference type="Proteomes" id="UP000215694">
    <property type="component" value="Unassembled WGS sequence"/>
</dbReference>
<evidence type="ECO:0000256" key="4">
    <source>
        <dbReference type="ARBA" id="ARBA00023002"/>
    </source>
</evidence>
<proteinExistence type="inferred from homology"/>
<feature type="domain" description="FAD/NAD(P)-binding" evidence="9">
    <location>
        <begin position="5"/>
        <end position="298"/>
    </location>
</feature>
<dbReference type="InterPro" id="IPR023753">
    <property type="entry name" value="FAD/NAD-binding_dom"/>
</dbReference>
<evidence type="ECO:0000256" key="3">
    <source>
        <dbReference type="ARBA" id="ARBA00022827"/>
    </source>
</evidence>
<evidence type="ECO:0000256" key="2">
    <source>
        <dbReference type="ARBA" id="ARBA00022630"/>
    </source>
</evidence>
<evidence type="ECO:0000256" key="8">
    <source>
        <dbReference type="RuleBase" id="RU003881"/>
    </source>
</evidence>
<dbReference type="GO" id="GO:0019430">
    <property type="term" value="P:removal of superoxide radicals"/>
    <property type="evidence" value="ECO:0007669"/>
    <property type="project" value="UniProtKB-UniRule"/>
</dbReference>
<keyword evidence="2 7" id="KW-0285">Flavoprotein</keyword>
<dbReference type="PRINTS" id="PR00469">
    <property type="entry name" value="PNDRDTASEII"/>
</dbReference>
<dbReference type="Gene3D" id="3.50.50.60">
    <property type="entry name" value="FAD/NAD(P)-binding domain"/>
    <property type="match status" value="2"/>
</dbReference>
<dbReference type="PANTHER" id="PTHR48105">
    <property type="entry name" value="THIOREDOXIN REDUCTASE 1-RELATED-RELATED"/>
    <property type="match status" value="1"/>
</dbReference>
<dbReference type="InterPro" id="IPR005982">
    <property type="entry name" value="Thioredox_Rdtase"/>
</dbReference>
<accession>A0A371IYY8</accession>
<keyword evidence="8" id="KW-0521">NADP</keyword>
<dbReference type="InterPro" id="IPR036188">
    <property type="entry name" value="FAD/NAD-bd_sf"/>
</dbReference>